<keyword evidence="9" id="KW-0406">Ion transport</keyword>
<comment type="subcellular location">
    <subcellularLocation>
        <location evidence="1 9">Cell outer membrane</location>
        <topology evidence="1 9">Multi-pass membrane protein</topology>
    </subcellularLocation>
</comment>
<dbReference type="Gene3D" id="2.40.160.10">
    <property type="entry name" value="Porin"/>
    <property type="match status" value="1"/>
</dbReference>
<dbReference type="Proteomes" id="UP000480485">
    <property type="component" value="Unassembled WGS sequence"/>
</dbReference>
<keyword evidence="5 11" id="KW-0732">Signal</keyword>
<dbReference type="NCBIfam" id="NF007841">
    <property type="entry name" value="PRK10554.1"/>
    <property type="match status" value="1"/>
</dbReference>
<dbReference type="InterPro" id="IPR023614">
    <property type="entry name" value="Porin_dom_sf"/>
</dbReference>
<dbReference type="EMBL" id="CP026399">
    <property type="protein sequence ID" value="AUY00461.1"/>
    <property type="molecule type" value="Genomic_DNA"/>
</dbReference>
<evidence type="ECO:0000256" key="9">
    <source>
        <dbReference type="RuleBase" id="RU000469"/>
    </source>
</evidence>
<evidence type="ECO:0000313" key="13">
    <source>
        <dbReference type="EMBL" id="MWT86298.1"/>
    </source>
</evidence>
<dbReference type="RefSeq" id="WP_000824347.1">
    <property type="nucleotide sequence ID" value="NZ_AP021891.1"/>
</dbReference>
<evidence type="ECO:0000256" key="1">
    <source>
        <dbReference type="ARBA" id="ARBA00004571"/>
    </source>
</evidence>
<dbReference type="PANTHER" id="PTHR34501">
    <property type="entry name" value="PROTEIN YDDL-RELATED"/>
    <property type="match status" value="1"/>
</dbReference>
<evidence type="ECO:0000256" key="7">
    <source>
        <dbReference type="ARBA" id="ARBA00023136"/>
    </source>
</evidence>
<accession>A0A1M1B061</accession>
<protein>
    <submittedName>
        <fullName evidence="12 13">Porin</fullName>
    </submittedName>
</protein>
<keyword evidence="7 9" id="KW-0472">Membrane</keyword>
<gene>
    <name evidence="13" type="primary">ompC</name>
    <name evidence="12" type="ORF">C3F40_00675</name>
    <name evidence="13" type="ORF">GP954_14265</name>
</gene>
<evidence type="ECO:0000256" key="8">
    <source>
        <dbReference type="ARBA" id="ARBA00023237"/>
    </source>
</evidence>
<dbReference type="PRINTS" id="PR00183">
    <property type="entry name" value="ECOLIPORIN"/>
</dbReference>
<feature type="region of interest" description="Disordered" evidence="10">
    <location>
        <begin position="179"/>
        <end position="199"/>
    </location>
</feature>
<dbReference type="GO" id="GO:0009279">
    <property type="term" value="C:cell outer membrane"/>
    <property type="evidence" value="ECO:0007669"/>
    <property type="project" value="UniProtKB-SubCell"/>
</dbReference>
<evidence type="ECO:0000313" key="12">
    <source>
        <dbReference type="EMBL" id="AUY00461.1"/>
    </source>
</evidence>
<reference evidence="12 14" key="1">
    <citation type="journal article" date="2018" name="MBio">
        <title>Genomic Analysis of Hospital Plumbing Reveals Diverse Reservoir of Bacterial Plasmids Conferring Carbapenem Resistance.</title>
        <authorList>
            <consortium name="NISC Comparative Sequencing Program"/>
            <person name="Weingarten R.A."/>
            <person name="Johnson R.C."/>
            <person name="Conlan S."/>
            <person name="Ramsburg A.M."/>
            <person name="Dekker J.P."/>
            <person name="Lau A.F."/>
            <person name="Khil P."/>
            <person name="Odom R.T."/>
            <person name="Deming C."/>
            <person name="Park M."/>
            <person name="Thomas P.J."/>
            <person name="Henderson D.K."/>
            <person name="Palmore T.N."/>
            <person name="Segre J.A."/>
            <person name="Frank K.M."/>
        </authorList>
    </citation>
    <scope>NUCLEOTIDE SEQUENCE [LARGE SCALE GENOMIC DNA]</scope>
    <source>
        <strain evidence="12 14">ECONIH4</strain>
    </source>
</reference>
<evidence type="ECO:0000256" key="11">
    <source>
        <dbReference type="SAM" id="SignalP"/>
    </source>
</evidence>
<dbReference type="PROSITE" id="PS00576">
    <property type="entry name" value="GRAM_NEG_PORIN"/>
    <property type="match status" value="1"/>
</dbReference>
<dbReference type="Proteomes" id="UP000239554">
    <property type="component" value="Chromosome"/>
</dbReference>
<dbReference type="GO" id="GO:0046930">
    <property type="term" value="C:pore complex"/>
    <property type="evidence" value="ECO:0007669"/>
    <property type="project" value="UniProtKB-KW"/>
</dbReference>
<dbReference type="InterPro" id="IPR050298">
    <property type="entry name" value="Gram-neg_bact_OMP"/>
</dbReference>
<keyword evidence="3" id="KW-1134">Transmembrane beta strand</keyword>
<reference evidence="13 15" key="2">
    <citation type="submission" date="2019-12" db="EMBL/GenBank/DDBJ databases">
        <title>Enteriobacteria Tanzani isolates_8377-8380.</title>
        <authorList>
            <person name="Subbiah M."/>
            <person name="Call D."/>
        </authorList>
    </citation>
    <scope>NUCLEOTIDE SEQUENCE [LARGE SCALE GENOMIC DNA]</scope>
    <source>
        <strain evidence="13 15">8378wC7</strain>
    </source>
</reference>
<sequence length="404" mass="43575">MKRKVLAMLVPALLVAGAANAAEIYNKDGNKLDLYGKVAGLHYFSDDAGSDGDKSYARIGFKGETQIADQFTGYGQWEYNLQANGTEGDGDNSATRLAFAGLGFGQNGTFDYGRNYGVVYDIEAWTDMLPEFGGDTYAGADNFMNGRTNGVATYRNNGFFGQVDGLNFALQYQSNNESGSDSLFGQEGSGSGDGRSLAKENGDGFGMSTSYDFDFGLSLGAAYSNSDRSNNQAARGYGDGNHFYGNSYAGGGTAEAWTVGAKYDANNVYLAAMYAETRNMTAYGSSDSHSADGKLGGGGIANKTQNFEVVAQYQFDFGLRPSIAYLQSKGKDLGGQEMYNNGNYHYTNKDLVKYVEVGATYYFNKNMSTYVDYKINLLDNDDDFYANNGIATDDIVAVGLVYQF</sequence>
<dbReference type="GO" id="GO:0034220">
    <property type="term" value="P:monoatomic ion transmembrane transport"/>
    <property type="evidence" value="ECO:0007669"/>
    <property type="project" value="InterPro"/>
</dbReference>
<evidence type="ECO:0000256" key="10">
    <source>
        <dbReference type="SAM" id="MobiDB-lite"/>
    </source>
</evidence>
<keyword evidence="9" id="KW-0813">Transport</keyword>
<evidence type="ECO:0000256" key="5">
    <source>
        <dbReference type="ARBA" id="ARBA00022729"/>
    </source>
</evidence>
<dbReference type="EMBL" id="WTRN01000319">
    <property type="protein sequence ID" value="MWT86298.1"/>
    <property type="molecule type" value="Genomic_DNA"/>
</dbReference>
<dbReference type="InterPro" id="IPR033900">
    <property type="entry name" value="Gram_neg_porin_domain"/>
</dbReference>
<evidence type="ECO:0000256" key="3">
    <source>
        <dbReference type="ARBA" id="ARBA00022452"/>
    </source>
</evidence>
<keyword evidence="6 9" id="KW-0626">Porin</keyword>
<evidence type="ECO:0000256" key="6">
    <source>
        <dbReference type="ARBA" id="ARBA00023114"/>
    </source>
</evidence>
<feature type="chain" id="PRO_5015066817" evidence="11">
    <location>
        <begin position="22"/>
        <end position="404"/>
    </location>
</feature>
<evidence type="ECO:0000313" key="15">
    <source>
        <dbReference type="Proteomes" id="UP000480485"/>
    </source>
</evidence>
<evidence type="ECO:0000313" key="14">
    <source>
        <dbReference type="Proteomes" id="UP000239554"/>
    </source>
</evidence>
<dbReference type="PRINTS" id="PR00182">
    <property type="entry name" value="ECOLNEIPORIN"/>
</dbReference>
<evidence type="ECO:0000256" key="4">
    <source>
        <dbReference type="ARBA" id="ARBA00022692"/>
    </source>
</evidence>
<comment type="subunit">
    <text evidence="9">Homotrimer.</text>
</comment>
<evidence type="ECO:0000256" key="2">
    <source>
        <dbReference type="ARBA" id="ARBA00007539"/>
    </source>
</evidence>
<dbReference type="InterPro" id="IPR013793">
    <property type="entry name" value="Porin_Gram-ve_CS"/>
</dbReference>
<keyword evidence="8 9" id="KW-0998">Cell outer membrane</keyword>
<name>A0A1M1B061_ECOLX</name>
<dbReference type="SUPFAM" id="SSF56935">
    <property type="entry name" value="Porins"/>
    <property type="match status" value="1"/>
</dbReference>
<keyword evidence="4 9" id="KW-0812">Transmembrane</keyword>
<dbReference type="AlphaFoldDB" id="A0A1M1B061"/>
<organism evidence="13 15">
    <name type="scientific">Escherichia coli</name>
    <dbReference type="NCBI Taxonomy" id="562"/>
    <lineage>
        <taxon>Bacteria</taxon>
        <taxon>Pseudomonadati</taxon>
        <taxon>Pseudomonadota</taxon>
        <taxon>Gammaproteobacteria</taxon>
        <taxon>Enterobacterales</taxon>
        <taxon>Enterobacteriaceae</taxon>
        <taxon>Escherichia</taxon>
    </lineage>
</organism>
<dbReference type="GO" id="GO:0015288">
    <property type="term" value="F:porin activity"/>
    <property type="evidence" value="ECO:0007669"/>
    <property type="project" value="UniProtKB-KW"/>
</dbReference>
<dbReference type="InterPro" id="IPR001897">
    <property type="entry name" value="Porin_gammaproteobac"/>
</dbReference>
<feature type="signal peptide" evidence="11">
    <location>
        <begin position="1"/>
        <end position="21"/>
    </location>
</feature>
<dbReference type="Pfam" id="PF00267">
    <property type="entry name" value="Porin_1"/>
    <property type="match status" value="1"/>
</dbReference>
<proteinExistence type="inferred from homology"/>
<comment type="similarity">
    <text evidence="2 9">Belongs to the Gram-negative porin family.</text>
</comment>
<dbReference type="PANTHER" id="PTHR34501:SF8">
    <property type="entry name" value="OUTER MEMBRANE PORIN N-RELATED"/>
    <property type="match status" value="1"/>
</dbReference>
<dbReference type="InterPro" id="IPR001702">
    <property type="entry name" value="Porin_Gram-ve"/>
</dbReference>
<dbReference type="CDD" id="cd00342">
    <property type="entry name" value="gram_neg_porins"/>
    <property type="match status" value="1"/>
</dbReference>